<protein>
    <submittedName>
        <fullName evidence="1">Cuticular protein RR-1 motif</fullName>
    </submittedName>
</protein>
<reference evidence="1" key="2">
    <citation type="journal article" date="2017" name="J. Med. Entomol.">
        <title>Transcriptome Analysis of the Triatoma infestans (Hemiptera: Reduviidae) Integument.</title>
        <authorList>
            <person name="Calderon-Fernandez G.M."/>
            <person name="Moriconi D.E."/>
            <person name="Dulbecco A.B."/>
            <person name="Juarez M.P."/>
        </authorList>
    </citation>
    <scope>NUCLEOTIDE SEQUENCE</scope>
    <source>
        <strain evidence="1">Int1</strain>
        <tissue evidence="1">Integument</tissue>
    </source>
</reference>
<proteinExistence type="predicted"/>
<dbReference type="AlphaFoldDB" id="A0A171ALY1"/>
<dbReference type="EMBL" id="GEMB01000897">
    <property type="protein sequence ID" value="JAS02244.1"/>
    <property type="molecule type" value="Transcribed_RNA"/>
</dbReference>
<organism evidence="1">
    <name type="scientific">Triatoma infestans</name>
    <name type="common">Assassin bug</name>
    <dbReference type="NCBI Taxonomy" id="30076"/>
    <lineage>
        <taxon>Eukaryota</taxon>
        <taxon>Metazoa</taxon>
        <taxon>Ecdysozoa</taxon>
        <taxon>Arthropoda</taxon>
        <taxon>Hexapoda</taxon>
        <taxon>Insecta</taxon>
        <taxon>Pterygota</taxon>
        <taxon>Neoptera</taxon>
        <taxon>Paraneoptera</taxon>
        <taxon>Hemiptera</taxon>
        <taxon>Heteroptera</taxon>
        <taxon>Panheteroptera</taxon>
        <taxon>Cimicomorpha</taxon>
        <taxon>Reduviidae</taxon>
        <taxon>Triatominae</taxon>
        <taxon>Triatoma</taxon>
    </lineage>
</organism>
<sequence length="16" mass="1980">MNTLQDQNKTKNMEER</sequence>
<name>A0A171ALY1_TRIIF</name>
<accession>A0A171ALY1</accession>
<reference evidence="1" key="1">
    <citation type="submission" date="2016-04" db="EMBL/GenBank/DDBJ databases">
        <authorList>
            <person name="Calderon-Fernandez G.M.Sr."/>
        </authorList>
    </citation>
    <scope>NUCLEOTIDE SEQUENCE</scope>
    <source>
        <strain evidence="1">Int1</strain>
        <tissue evidence="1">Integument</tissue>
    </source>
</reference>
<evidence type="ECO:0000313" key="1">
    <source>
        <dbReference type="EMBL" id="JAS02244.1"/>
    </source>
</evidence>